<dbReference type="EMBL" id="JAUCGR010000001">
    <property type="protein sequence ID" value="MDM7830186.1"/>
    <property type="molecule type" value="Genomic_DNA"/>
</dbReference>
<feature type="region of interest" description="Disordered" evidence="1">
    <location>
        <begin position="1"/>
        <end position="55"/>
    </location>
</feature>
<reference evidence="2 3" key="1">
    <citation type="submission" date="2023-06" db="EMBL/GenBank/DDBJ databases">
        <title>Cellulomonas sp. MW9 Whole genome sequence.</title>
        <authorList>
            <person name="Park S."/>
        </authorList>
    </citation>
    <scope>NUCLEOTIDE SEQUENCE [LARGE SCALE GENOMIC DNA]</scope>
    <source>
        <strain evidence="2 3">MW9</strain>
    </source>
</reference>
<proteinExistence type="predicted"/>
<dbReference type="Proteomes" id="UP001321453">
    <property type="component" value="Unassembled WGS sequence"/>
</dbReference>
<organism evidence="2 3">
    <name type="scientific">Cellulomonas edaphi</name>
    <dbReference type="NCBI Taxonomy" id="3053468"/>
    <lineage>
        <taxon>Bacteria</taxon>
        <taxon>Bacillati</taxon>
        <taxon>Actinomycetota</taxon>
        <taxon>Actinomycetes</taxon>
        <taxon>Micrococcales</taxon>
        <taxon>Cellulomonadaceae</taxon>
        <taxon>Cellulomonas</taxon>
    </lineage>
</organism>
<dbReference type="RefSeq" id="WP_289444954.1">
    <property type="nucleotide sequence ID" value="NZ_JAUCGR010000001.1"/>
</dbReference>
<accession>A0ABT7S3I9</accession>
<evidence type="ECO:0000256" key="1">
    <source>
        <dbReference type="SAM" id="MobiDB-lite"/>
    </source>
</evidence>
<keyword evidence="3" id="KW-1185">Reference proteome</keyword>
<comment type="caution">
    <text evidence="2">The sequence shown here is derived from an EMBL/GenBank/DDBJ whole genome shotgun (WGS) entry which is preliminary data.</text>
</comment>
<sequence>MYSGIHANVTARDAADVGAPGRVPHPAGASSWEIPRGTARDRQLTSSIEKGSDRD</sequence>
<name>A0ABT7S3I9_9CELL</name>
<evidence type="ECO:0000313" key="2">
    <source>
        <dbReference type="EMBL" id="MDM7830186.1"/>
    </source>
</evidence>
<gene>
    <name evidence="2" type="ORF">QRT05_02480</name>
</gene>
<protein>
    <submittedName>
        <fullName evidence="2">Uncharacterized protein</fullName>
    </submittedName>
</protein>
<evidence type="ECO:0000313" key="3">
    <source>
        <dbReference type="Proteomes" id="UP001321453"/>
    </source>
</evidence>